<dbReference type="InterPro" id="IPR004352">
    <property type="entry name" value="GH114_TIM-barrel"/>
</dbReference>
<sequence>MLFPLLAGLFLLNCQSDDIDSDDTNVVDGTDLPNDKTDWWKPVYGVSFDWDLDDLNAGDRFSADVVDVDAFTTSAEQVAALHAQGKKVIAYLSVGTLENDRPDAGLLPKEVIGKVYPEWPEERWLDIRQPEKLRPWLNSRFNMIINKGFDAIEPDNLDSYENETGFQITETDTRRYCDFLIEMAHRNGLGIGQKNVPELAPDYSAKFDWMLTEDAFEQGWQDQAQPFTALNKPVFATEYTDMTSKAVFENTFCPKAKSLRIYAVLKKRDLDKWSSACP</sequence>
<dbReference type="InterPro" id="IPR017853">
    <property type="entry name" value="GH"/>
</dbReference>
<evidence type="ECO:0000313" key="2">
    <source>
        <dbReference type="EMBL" id="CAG5068138.1"/>
    </source>
</evidence>
<feature type="domain" description="Glycoside-hydrolase family GH114 TIM-barrel" evidence="1">
    <location>
        <begin position="48"/>
        <end position="273"/>
    </location>
</feature>
<evidence type="ECO:0000313" key="3">
    <source>
        <dbReference type="Proteomes" id="UP000679725"/>
    </source>
</evidence>
<evidence type="ECO:0000259" key="1">
    <source>
        <dbReference type="Pfam" id="PF03537"/>
    </source>
</evidence>
<dbReference type="Gene3D" id="3.20.20.70">
    <property type="entry name" value="Aldolase class I"/>
    <property type="match status" value="1"/>
</dbReference>
<dbReference type="PANTHER" id="PTHR35273">
    <property type="entry name" value="ALPHA-1,4 POLYGALACTOSAMINIDASE, PUTATIVE (AFU_ORTHOLOGUE AFUA_3G07890)-RELATED"/>
    <property type="match status" value="1"/>
</dbReference>
<comment type="caution">
    <text evidence="2">The sequence shown here is derived from an EMBL/GenBank/DDBJ whole genome shotgun (WGS) entry which is preliminary data.</text>
</comment>
<dbReference type="EMBL" id="CAJRAU010000001">
    <property type="protein sequence ID" value="CAG5068138.1"/>
    <property type="molecule type" value="Genomic_DNA"/>
</dbReference>
<protein>
    <recommendedName>
        <fullName evidence="1">Glycoside-hydrolase family GH114 TIM-barrel domain-containing protein</fullName>
    </recommendedName>
</protein>
<proteinExistence type="predicted"/>
<dbReference type="RefSeq" id="WP_229254557.1">
    <property type="nucleotide sequence ID" value="NZ_CAJRAU010000001.1"/>
</dbReference>
<dbReference type="InterPro" id="IPR013785">
    <property type="entry name" value="Aldolase_TIM"/>
</dbReference>
<dbReference type="SUPFAM" id="SSF51445">
    <property type="entry name" value="(Trans)glycosidases"/>
    <property type="match status" value="1"/>
</dbReference>
<name>A0ABM8UL72_9BACT</name>
<organism evidence="2 3">
    <name type="scientific">Dyadobacter linearis</name>
    <dbReference type="NCBI Taxonomy" id="2823330"/>
    <lineage>
        <taxon>Bacteria</taxon>
        <taxon>Pseudomonadati</taxon>
        <taxon>Bacteroidota</taxon>
        <taxon>Cytophagia</taxon>
        <taxon>Cytophagales</taxon>
        <taxon>Spirosomataceae</taxon>
        <taxon>Dyadobacter</taxon>
    </lineage>
</organism>
<keyword evidence="3" id="KW-1185">Reference proteome</keyword>
<dbReference type="Pfam" id="PF03537">
    <property type="entry name" value="Glyco_hydro_114"/>
    <property type="match status" value="1"/>
</dbReference>
<reference evidence="2 3" key="1">
    <citation type="submission" date="2021-04" db="EMBL/GenBank/DDBJ databases">
        <authorList>
            <person name="Rodrigo-Torres L."/>
            <person name="Arahal R. D."/>
            <person name="Lucena T."/>
        </authorList>
    </citation>
    <scope>NUCLEOTIDE SEQUENCE [LARGE SCALE GENOMIC DNA]</scope>
    <source>
        <strain evidence="2 3">CECT 9623</strain>
    </source>
</reference>
<accession>A0ABM8UL72</accession>
<gene>
    <name evidence="2" type="ORF">DYBT9623_00867</name>
</gene>
<dbReference type="Proteomes" id="UP000679725">
    <property type="component" value="Unassembled WGS sequence"/>
</dbReference>
<dbReference type="PANTHER" id="PTHR35273:SF2">
    <property type="entry name" value="ALPHA-GALACTOSIDASE"/>
    <property type="match status" value="1"/>
</dbReference>